<evidence type="ECO:0000256" key="1">
    <source>
        <dbReference type="SAM" id="SignalP"/>
    </source>
</evidence>
<gene>
    <name evidence="2" type="ORF">WDJ50_01000</name>
</gene>
<dbReference type="EMBL" id="CP149782">
    <property type="protein sequence ID" value="WYF44724.1"/>
    <property type="molecule type" value="Genomic_DNA"/>
</dbReference>
<sequence length="155" mass="16411">MKGLNVLAAASLLAPGAAQATSVAPLTLEQQARKAEVIVRVTLGTAQTVKEGDVPYLVYPLEVKEVIAGDVASLPQFGGKPALYFLQGVQDLPKLSARQDALALLYTRRLDSPVVGFNQGWYSIEDGKVKAGDAEKPLTDPAALRDALRAARGNK</sequence>
<protein>
    <recommendedName>
        <fullName evidence="3">ABC transporter substrate-binding protein</fullName>
    </recommendedName>
</protein>
<reference evidence="2" key="1">
    <citation type="submission" date="2024-03" db="EMBL/GenBank/DDBJ databases">
        <title>Deinococcus weizhi sp. nov., isolated from human skin.</title>
        <authorList>
            <person name="Wei Z."/>
            <person name="Tian F."/>
            <person name="Yang C."/>
            <person name="Xin L.T."/>
            <person name="Wen Z.J."/>
            <person name="Lan K.C."/>
            <person name="Yu L."/>
            <person name="Zhe W."/>
            <person name="Dan F.D."/>
            <person name="Jun W."/>
            <person name="Rui Z."/>
            <person name="Yong X.J."/>
            <person name="Ting Y."/>
            <person name="Wei X."/>
            <person name="Xu Z.G."/>
            <person name="Xin Z."/>
            <person name="Dong F.G."/>
            <person name="Ni X.M."/>
            <person name="Zheng M.G."/>
            <person name="Chun Y."/>
            <person name="Qian W.X."/>
        </authorList>
    </citation>
    <scope>NUCLEOTIDE SEQUENCE</scope>
    <source>
        <strain evidence="2">VB142</strain>
    </source>
</reference>
<feature type="chain" id="PRO_5043862369" description="ABC transporter substrate-binding protein" evidence="1">
    <location>
        <begin position="21"/>
        <end position="155"/>
    </location>
</feature>
<dbReference type="RefSeq" id="WP_339095899.1">
    <property type="nucleotide sequence ID" value="NZ_CP149782.1"/>
</dbReference>
<feature type="signal peptide" evidence="1">
    <location>
        <begin position="1"/>
        <end position="20"/>
    </location>
</feature>
<proteinExistence type="predicted"/>
<organism evidence="2">
    <name type="scientific">Deinococcus sp. VB142</name>
    <dbReference type="NCBI Taxonomy" id="3112952"/>
    <lineage>
        <taxon>Bacteria</taxon>
        <taxon>Thermotogati</taxon>
        <taxon>Deinococcota</taxon>
        <taxon>Deinococci</taxon>
        <taxon>Deinococcales</taxon>
        <taxon>Deinococcaceae</taxon>
        <taxon>Deinococcus</taxon>
    </lineage>
</organism>
<name>A0AAU6Q377_9DEIO</name>
<accession>A0AAU6Q377</accession>
<evidence type="ECO:0000313" key="2">
    <source>
        <dbReference type="EMBL" id="WYF44724.1"/>
    </source>
</evidence>
<evidence type="ECO:0008006" key="3">
    <source>
        <dbReference type="Google" id="ProtNLM"/>
    </source>
</evidence>
<dbReference type="AlphaFoldDB" id="A0AAU6Q377"/>
<keyword evidence="1" id="KW-0732">Signal</keyword>